<dbReference type="SUPFAM" id="SSF56300">
    <property type="entry name" value="Metallo-dependent phosphatases"/>
    <property type="match status" value="1"/>
</dbReference>
<feature type="domain" description="Calcineurin-like phosphoesterase" evidence="8">
    <location>
        <begin position="1"/>
        <end position="235"/>
    </location>
</feature>
<evidence type="ECO:0000256" key="4">
    <source>
        <dbReference type="ARBA" id="ARBA00022722"/>
    </source>
</evidence>
<accession>A0ABQ2CS43</accession>
<feature type="domain" description="Nuclease SbcCD subunit D C-terminal" evidence="9">
    <location>
        <begin position="288"/>
        <end position="384"/>
    </location>
</feature>
<keyword evidence="11" id="KW-1185">Reference proteome</keyword>
<dbReference type="InterPro" id="IPR004593">
    <property type="entry name" value="SbcD"/>
</dbReference>
<evidence type="ECO:0000313" key="11">
    <source>
        <dbReference type="Proteomes" id="UP000633263"/>
    </source>
</evidence>
<dbReference type="InterPro" id="IPR004843">
    <property type="entry name" value="Calcineurin-like_PHP"/>
</dbReference>
<organism evidence="10 11">
    <name type="scientific">Halopseudomonas pertucinogena</name>
    <dbReference type="NCBI Taxonomy" id="86175"/>
    <lineage>
        <taxon>Bacteria</taxon>
        <taxon>Pseudomonadati</taxon>
        <taxon>Pseudomonadota</taxon>
        <taxon>Gammaproteobacteria</taxon>
        <taxon>Pseudomonadales</taxon>
        <taxon>Pseudomonadaceae</taxon>
        <taxon>Halopseudomonas</taxon>
    </lineage>
</organism>
<comment type="caution">
    <text evidence="10">The sequence shown here is derived from an EMBL/GenBank/DDBJ whole genome shotgun (WGS) entry which is preliminary data.</text>
</comment>
<dbReference type="InterPro" id="IPR041796">
    <property type="entry name" value="Mre11_N"/>
</dbReference>
<keyword evidence="6 7" id="KW-0269">Exonuclease</keyword>
<dbReference type="InterPro" id="IPR029052">
    <property type="entry name" value="Metallo-depent_PP-like"/>
</dbReference>
<protein>
    <recommendedName>
        <fullName evidence="3 7">Nuclease SbcCD subunit D</fullName>
    </recommendedName>
</protein>
<keyword evidence="5 7" id="KW-0378">Hydrolase</keyword>
<dbReference type="EMBL" id="BMNN01000007">
    <property type="protein sequence ID" value="GGJ07839.1"/>
    <property type="molecule type" value="Genomic_DNA"/>
</dbReference>
<comment type="function">
    <text evidence="7">SbcCD cleaves DNA hairpin structures. These structures can inhibit DNA replication and are intermediates in certain DNA recombination reactions. The complex acts as a 3'-&gt;5' double strand exonuclease that can open hairpins. It also has a 5' single-strand endonuclease activity.</text>
</comment>
<keyword evidence="7" id="KW-0255">Endonuclease</keyword>
<dbReference type="InterPro" id="IPR026843">
    <property type="entry name" value="SbcD_C"/>
</dbReference>
<name>A0ABQ2CS43_9GAMM</name>
<sequence>MKLLHTSDWHLGRTLHGRRRYEEFAAFLDWLAATMNEQGTEILVVAGDIFDTTAPSNRAQQLYYRFLCQVAASPCRHVVIVAGNHDSPSFLNAPRELLRALDVHVVGSSAEDPADEVLVLRDAQGEPELIVCAVPYLRDRDIRQVEAGESVADKERKLLEGIRDHYAAVADTASRQRQALNVDIPIVATGHLFTAGGQTLKDDGVRDLYVGSLAHVTGAVFSPIFDYVALGHLHIPQKVNGSEIIRYSGSPLPMGFGEARQQKSLCQVTFDTADGKRSTRVELLDIPVFQQLERISGDWQAIAARLAELKASDSRAWLEVVYQGEEIVTDLRERLDNAIAGTGMDILRVKNSRIIDRVLDRMDEQETLDDLDVTEVFERCLTQHDVMEEQRSALMDAYREILRELHDEDPLAQGGER</sequence>
<comment type="subunit">
    <text evidence="2 7">Heterodimer of SbcC and SbcD.</text>
</comment>
<dbReference type="CDD" id="cd00840">
    <property type="entry name" value="MPP_Mre11_N"/>
    <property type="match status" value="1"/>
</dbReference>
<evidence type="ECO:0000256" key="3">
    <source>
        <dbReference type="ARBA" id="ARBA00013365"/>
    </source>
</evidence>
<evidence type="ECO:0000256" key="1">
    <source>
        <dbReference type="ARBA" id="ARBA00010555"/>
    </source>
</evidence>
<dbReference type="RefSeq" id="WP_188637087.1">
    <property type="nucleotide sequence ID" value="NZ_BMNN01000007.1"/>
</dbReference>
<dbReference type="Pfam" id="PF12320">
    <property type="entry name" value="SbcD_C"/>
    <property type="match status" value="1"/>
</dbReference>
<dbReference type="PANTHER" id="PTHR30337">
    <property type="entry name" value="COMPONENT OF ATP-DEPENDENT DSDNA EXONUCLEASE"/>
    <property type="match status" value="1"/>
</dbReference>
<evidence type="ECO:0000259" key="8">
    <source>
        <dbReference type="Pfam" id="PF00149"/>
    </source>
</evidence>
<dbReference type="Pfam" id="PF00149">
    <property type="entry name" value="Metallophos"/>
    <property type="match status" value="1"/>
</dbReference>
<dbReference type="NCBIfam" id="TIGR00619">
    <property type="entry name" value="sbcd"/>
    <property type="match status" value="1"/>
</dbReference>
<dbReference type="PANTHER" id="PTHR30337:SF0">
    <property type="entry name" value="NUCLEASE SBCCD SUBUNIT D"/>
    <property type="match status" value="1"/>
</dbReference>
<keyword evidence="4 7" id="KW-0540">Nuclease</keyword>
<comment type="similarity">
    <text evidence="1 7">Belongs to the SbcD family.</text>
</comment>
<dbReference type="Gene3D" id="3.30.160.720">
    <property type="match status" value="1"/>
</dbReference>
<proteinExistence type="inferred from homology"/>
<keyword evidence="7" id="KW-0233">DNA recombination</keyword>
<keyword evidence="7" id="KW-0235">DNA replication</keyword>
<evidence type="ECO:0000259" key="9">
    <source>
        <dbReference type="Pfam" id="PF12320"/>
    </source>
</evidence>
<evidence type="ECO:0000256" key="7">
    <source>
        <dbReference type="RuleBase" id="RU363069"/>
    </source>
</evidence>
<evidence type="ECO:0000256" key="6">
    <source>
        <dbReference type="ARBA" id="ARBA00022839"/>
    </source>
</evidence>
<evidence type="ECO:0000256" key="2">
    <source>
        <dbReference type="ARBA" id="ARBA00011322"/>
    </source>
</evidence>
<dbReference type="Gene3D" id="3.60.21.10">
    <property type="match status" value="1"/>
</dbReference>
<reference evidence="11" key="1">
    <citation type="journal article" date="2019" name="Int. J. Syst. Evol. Microbiol.">
        <title>The Global Catalogue of Microorganisms (GCM) 10K type strain sequencing project: providing services to taxonomists for standard genome sequencing and annotation.</title>
        <authorList>
            <consortium name="The Broad Institute Genomics Platform"/>
            <consortium name="The Broad Institute Genome Sequencing Center for Infectious Disease"/>
            <person name="Wu L."/>
            <person name="Ma J."/>
        </authorList>
    </citation>
    <scope>NUCLEOTIDE SEQUENCE [LARGE SCALE GENOMIC DNA]</scope>
    <source>
        <strain evidence="11">JCM 11590</strain>
    </source>
</reference>
<evidence type="ECO:0000256" key="5">
    <source>
        <dbReference type="ARBA" id="ARBA00022801"/>
    </source>
</evidence>
<dbReference type="InterPro" id="IPR050535">
    <property type="entry name" value="DNA_Repair-Maintenance_Comp"/>
</dbReference>
<dbReference type="Proteomes" id="UP000633263">
    <property type="component" value="Unassembled WGS sequence"/>
</dbReference>
<evidence type="ECO:0000313" key="10">
    <source>
        <dbReference type="EMBL" id="GGJ07839.1"/>
    </source>
</evidence>
<gene>
    <name evidence="7 10" type="primary">sbcD</name>
    <name evidence="10" type="ORF">GCM10009083_25950</name>
</gene>